<organism evidence="3 4">
    <name type="scientific">Aspergillus lucknowensis</name>
    <dbReference type="NCBI Taxonomy" id="176173"/>
    <lineage>
        <taxon>Eukaryota</taxon>
        <taxon>Fungi</taxon>
        <taxon>Dikarya</taxon>
        <taxon>Ascomycota</taxon>
        <taxon>Pezizomycotina</taxon>
        <taxon>Eurotiomycetes</taxon>
        <taxon>Eurotiomycetidae</taxon>
        <taxon>Eurotiales</taxon>
        <taxon>Aspergillaceae</taxon>
        <taxon>Aspergillus</taxon>
        <taxon>Aspergillus subgen. Nidulantes</taxon>
    </lineage>
</organism>
<evidence type="ECO:0000313" key="4">
    <source>
        <dbReference type="Proteomes" id="UP001610432"/>
    </source>
</evidence>
<reference evidence="3 4" key="1">
    <citation type="submission" date="2024-07" db="EMBL/GenBank/DDBJ databases">
        <title>Section-level genome sequencing and comparative genomics of Aspergillus sections Usti and Cavernicolus.</title>
        <authorList>
            <consortium name="Lawrence Berkeley National Laboratory"/>
            <person name="Nybo J.L."/>
            <person name="Vesth T.C."/>
            <person name="Theobald S."/>
            <person name="Frisvad J.C."/>
            <person name="Larsen T.O."/>
            <person name="Kjaerboelling I."/>
            <person name="Rothschild-Mancinelli K."/>
            <person name="Lyhne E.K."/>
            <person name="Kogle M.E."/>
            <person name="Barry K."/>
            <person name="Clum A."/>
            <person name="Na H."/>
            <person name="Ledsgaard L."/>
            <person name="Lin J."/>
            <person name="Lipzen A."/>
            <person name="Kuo A."/>
            <person name="Riley R."/>
            <person name="Mondo S."/>
            <person name="Labutti K."/>
            <person name="Haridas S."/>
            <person name="Pangalinan J."/>
            <person name="Salamov A.A."/>
            <person name="Simmons B.A."/>
            <person name="Magnuson J.K."/>
            <person name="Chen J."/>
            <person name="Drula E."/>
            <person name="Henrissat B."/>
            <person name="Wiebenga A."/>
            <person name="Lubbers R.J."/>
            <person name="Gomes A.C."/>
            <person name="Macurrencykelacurrency M.R."/>
            <person name="Stajich J."/>
            <person name="Grigoriev I.V."/>
            <person name="Mortensen U.H."/>
            <person name="De Vries R.P."/>
            <person name="Baker S.E."/>
            <person name="Andersen M.R."/>
        </authorList>
    </citation>
    <scope>NUCLEOTIDE SEQUENCE [LARGE SCALE GENOMIC DNA]</scope>
    <source>
        <strain evidence="3 4">CBS 449.75</strain>
    </source>
</reference>
<sequence>MAQYTRSLAPDALKDKVIVLTGGANGIGASLVEHACANGAYVCFGDLAVEAGEALAKTVNASNPNSSPPRAVFVQTDVTNYESVLGLFDAAMENYGRIDHAVAGAGIVEIGNIFDPALNMESIRQPPTTKVLDVNLLGCLYVARIASVYLRQGLPTDTDRSIVLVSSVAGFKESPGLFVYQASKHGVIGLMRSLRLYLPAPAHGIRINCICPWMTATGMVRGIQDGWYKAGLPVNSPMDVAKITAAVVGDASLNGTSMYVEGGRAWEIEGNLDRLEPVWLGEEPSRSLAKGQAVLGSGMDWTK</sequence>
<dbReference type="Pfam" id="PF00106">
    <property type="entry name" value="adh_short"/>
    <property type="match status" value="1"/>
</dbReference>
<dbReference type="Gene3D" id="3.40.50.720">
    <property type="entry name" value="NAD(P)-binding Rossmann-like Domain"/>
    <property type="match status" value="1"/>
</dbReference>
<dbReference type="PANTHER" id="PTHR44229">
    <property type="entry name" value="15-HYDROXYPROSTAGLANDIN DEHYDROGENASE [NAD(+)]"/>
    <property type="match status" value="1"/>
</dbReference>
<accession>A0ABR4M3K2</accession>
<dbReference type="SUPFAM" id="SSF51735">
    <property type="entry name" value="NAD(P)-binding Rossmann-fold domains"/>
    <property type="match status" value="1"/>
</dbReference>
<dbReference type="InterPro" id="IPR002347">
    <property type="entry name" value="SDR_fam"/>
</dbReference>
<comment type="similarity">
    <text evidence="1">Belongs to the short-chain dehydrogenases/reductases (SDR) family.</text>
</comment>
<dbReference type="GeneID" id="98149632"/>
<evidence type="ECO:0000256" key="2">
    <source>
        <dbReference type="ARBA" id="ARBA00023002"/>
    </source>
</evidence>
<keyword evidence="4" id="KW-1185">Reference proteome</keyword>
<dbReference type="PRINTS" id="PR00081">
    <property type="entry name" value="GDHRDH"/>
</dbReference>
<dbReference type="PANTHER" id="PTHR44229:SF4">
    <property type="entry name" value="15-HYDROXYPROSTAGLANDIN DEHYDROGENASE [NAD(+)]"/>
    <property type="match status" value="1"/>
</dbReference>
<gene>
    <name evidence="3" type="ORF">BJX67DRAFT_389878</name>
</gene>
<dbReference type="InterPro" id="IPR036291">
    <property type="entry name" value="NAD(P)-bd_dom_sf"/>
</dbReference>
<protein>
    <recommendedName>
        <fullName evidence="5">3-hydroxyacyl-CoA dehydrogenase</fullName>
    </recommendedName>
</protein>
<comment type="caution">
    <text evidence="3">The sequence shown here is derived from an EMBL/GenBank/DDBJ whole genome shotgun (WGS) entry which is preliminary data.</text>
</comment>
<dbReference type="RefSeq" id="XP_070890151.1">
    <property type="nucleotide sequence ID" value="XM_071034560.1"/>
</dbReference>
<evidence type="ECO:0000256" key="1">
    <source>
        <dbReference type="ARBA" id="ARBA00006484"/>
    </source>
</evidence>
<keyword evidence="2" id="KW-0560">Oxidoreductase</keyword>
<evidence type="ECO:0000313" key="3">
    <source>
        <dbReference type="EMBL" id="KAL2871172.1"/>
    </source>
</evidence>
<proteinExistence type="inferred from homology"/>
<dbReference type="EMBL" id="JBFXLQ010000004">
    <property type="protein sequence ID" value="KAL2871172.1"/>
    <property type="molecule type" value="Genomic_DNA"/>
</dbReference>
<name>A0ABR4M3K2_9EURO</name>
<evidence type="ECO:0008006" key="5">
    <source>
        <dbReference type="Google" id="ProtNLM"/>
    </source>
</evidence>
<dbReference type="Proteomes" id="UP001610432">
    <property type="component" value="Unassembled WGS sequence"/>
</dbReference>